<dbReference type="InterPro" id="IPR023343">
    <property type="entry name" value="Penicillin_amidase_dom1"/>
</dbReference>
<dbReference type="GO" id="GO:0016811">
    <property type="term" value="F:hydrolase activity, acting on carbon-nitrogen (but not peptide) bonds, in linear amides"/>
    <property type="evidence" value="ECO:0007669"/>
    <property type="project" value="InterPro"/>
</dbReference>
<dbReference type="PIRSF" id="PIRSF001227">
    <property type="entry name" value="Pen_acylase"/>
    <property type="match status" value="1"/>
</dbReference>
<dbReference type="Gene3D" id="1.10.439.10">
    <property type="entry name" value="Penicillin Amidohydrolase, domain 1"/>
    <property type="match status" value="1"/>
</dbReference>
<evidence type="ECO:0000313" key="8">
    <source>
        <dbReference type="Proteomes" id="UP000034491"/>
    </source>
</evidence>
<feature type="binding site" evidence="5">
    <location>
        <position position="318"/>
    </location>
    <ligand>
        <name>Ca(2+)</name>
        <dbReference type="ChEBI" id="CHEBI:29108"/>
    </ligand>
</feature>
<reference evidence="7 8" key="1">
    <citation type="submission" date="2015-03" db="EMBL/GenBank/DDBJ databases">
        <title>Genome sequence of Kiloniella sp. P1-1, isolated from the gut microflora of Pacific white shrimp, Penaeus vannamei.</title>
        <authorList>
            <person name="Shao Z."/>
            <person name="Wang L."/>
            <person name="Li X."/>
        </authorList>
    </citation>
    <scope>NUCLEOTIDE SEQUENCE [LARGE SCALE GENOMIC DNA]</scope>
    <source>
        <strain evidence="7 8">P1-1</strain>
    </source>
</reference>
<dbReference type="CDD" id="cd03747">
    <property type="entry name" value="Ntn_PGA_like"/>
    <property type="match status" value="1"/>
</dbReference>
<keyword evidence="6" id="KW-0812">Transmembrane</keyword>
<evidence type="ECO:0008006" key="9">
    <source>
        <dbReference type="Google" id="ProtNLM"/>
    </source>
</evidence>
<feature type="binding site" evidence="5">
    <location>
        <position position="187"/>
    </location>
    <ligand>
        <name>Ca(2+)</name>
        <dbReference type="ChEBI" id="CHEBI:29108"/>
    </ligand>
</feature>
<evidence type="ECO:0000256" key="2">
    <source>
        <dbReference type="ARBA" id="ARBA00022801"/>
    </source>
</evidence>
<keyword evidence="2" id="KW-0378">Hydrolase</keyword>
<evidence type="ECO:0000256" key="1">
    <source>
        <dbReference type="ARBA" id="ARBA00006586"/>
    </source>
</evidence>
<sequence length="790" mass="89462">MKIPILCLAGMLLTVLFIGTGIFFWMRGSLPQLTGNIQIQALQERVDVIRDDQGLVTIKAQNKYDAYKALGFIHAQDRLWQMDFMRRAGSGRLSEVVGEATLNIDRFMRTLGFQKLVEENYEILSPNVQKAFVAYSAGVNAYINNHTSTLSPEFQLLNYRPEKWTPTDSLLWGRLMALQLSDNFNRELLRQRLLNHLSPEEVDRFWPQDKNDPQIIASFDLSKAVPQGIFAGQHPLPWPLAPKDASNAWVVSGNKTTTGKPILANDPHLALDAPGPWYLVRIETPDYTWAGATSPGVPFLVLGHNSHIAWGFTTTHSDTQDLFIEKLNPDDPNQYLTPEGYKDFEKSIETILIKDQPAHELTVRRSRHGPILSPVLNGTANKEDGHLLALSWTALRKDDLTAQALYDINYAKQSEDFSRAVKNFHSPQQTLVMADRLGNIQLMAPGRVPVRKQGDGRYPVSGWTGDNDWVGIIPHKDLPKSLNPVDQKLVTANNKLVSDDYPYLIAKDWPNSYRARRIHQLLDQSDKLSVEDNLTIQMDTLSIAALEVLEILLKTPTTDPESETIKQKLSEWDGQLSLNATEPAIFYHWIYWLNRAAFGSLPSDASSFQTANILRLQRRLSERPDSWCLYGEKLVNEDNCVAQMTESLRRVASNYEQLDKDITWGELHSTSFKHQIFDRIPILGKLLKLKIATPGGHDTINRASPSMKNGDLWRFPNVHGPSYRAVYDLDNLDNSRFLIATGQSGNPLSKFYGNFLLRWRDGDYVKLDGKKVEKNAQHLTLSAKKTNETK</sequence>
<dbReference type="SUPFAM" id="SSF56235">
    <property type="entry name" value="N-terminal nucleophile aminohydrolases (Ntn hydrolases)"/>
    <property type="match status" value="1"/>
</dbReference>
<dbReference type="InterPro" id="IPR043147">
    <property type="entry name" value="Penicillin_amidase_A-knob"/>
</dbReference>
<dbReference type="Gene3D" id="2.30.120.10">
    <property type="match status" value="1"/>
</dbReference>
<evidence type="ECO:0000256" key="5">
    <source>
        <dbReference type="PIRSR" id="PIRSR001227-2"/>
    </source>
</evidence>
<keyword evidence="3" id="KW-0865">Zymogen</keyword>
<dbReference type="GO" id="GO:0046872">
    <property type="term" value="F:metal ion binding"/>
    <property type="evidence" value="ECO:0007669"/>
    <property type="project" value="UniProtKB-KW"/>
</dbReference>
<proteinExistence type="inferred from homology"/>
<dbReference type="AlphaFoldDB" id="A0A0M2R661"/>
<dbReference type="Gene3D" id="3.60.20.10">
    <property type="entry name" value="Glutamine Phosphoribosylpyrophosphate, subunit 1, domain 1"/>
    <property type="match status" value="1"/>
</dbReference>
<dbReference type="Gene3D" id="1.10.1400.10">
    <property type="match status" value="1"/>
</dbReference>
<feature type="transmembrane region" description="Helical" evidence="6">
    <location>
        <begin position="5"/>
        <end position="26"/>
    </location>
</feature>
<evidence type="ECO:0000256" key="4">
    <source>
        <dbReference type="PIRSR" id="PIRSR001227-1"/>
    </source>
</evidence>
<keyword evidence="8" id="KW-1185">Reference proteome</keyword>
<keyword evidence="5" id="KW-0106">Calcium</keyword>
<protein>
    <recommendedName>
        <fullName evidence="9">Penicillin acylase</fullName>
    </recommendedName>
</protein>
<name>A0A0M2R661_9PROT</name>
<dbReference type="EMBL" id="LANI01000024">
    <property type="protein sequence ID" value="KKJ75929.1"/>
    <property type="molecule type" value="Genomic_DNA"/>
</dbReference>
<dbReference type="PANTHER" id="PTHR34218">
    <property type="entry name" value="PEPTIDASE S45 PENICILLIN AMIDASE"/>
    <property type="match status" value="1"/>
</dbReference>
<gene>
    <name evidence="7" type="ORF">WH95_15815</name>
</gene>
<feature type="active site" description="Nucleophile" evidence="4">
    <location>
        <position position="246"/>
    </location>
</feature>
<comment type="similarity">
    <text evidence="1">Belongs to the peptidase S45 family.</text>
</comment>
<feature type="binding site" evidence="5">
    <location>
        <position position="321"/>
    </location>
    <ligand>
        <name>Ca(2+)</name>
        <dbReference type="ChEBI" id="CHEBI:29108"/>
    </ligand>
</feature>
<organism evidence="7 8">
    <name type="scientific">Kiloniella litopenaei</name>
    <dbReference type="NCBI Taxonomy" id="1549748"/>
    <lineage>
        <taxon>Bacteria</taxon>
        <taxon>Pseudomonadati</taxon>
        <taxon>Pseudomonadota</taxon>
        <taxon>Alphaproteobacteria</taxon>
        <taxon>Rhodospirillales</taxon>
        <taxon>Kiloniellaceae</taxon>
        <taxon>Kiloniella</taxon>
    </lineage>
</organism>
<dbReference type="InterPro" id="IPR014395">
    <property type="entry name" value="Pen/GL7ACA/AHL_acylase"/>
</dbReference>
<keyword evidence="6" id="KW-0472">Membrane</keyword>
<accession>A0A0M2R661</accession>
<keyword evidence="6" id="KW-1133">Transmembrane helix</keyword>
<dbReference type="InterPro" id="IPR029055">
    <property type="entry name" value="Ntn_hydrolases_N"/>
</dbReference>
<evidence type="ECO:0000313" key="7">
    <source>
        <dbReference type="EMBL" id="KKJ75929.1"/>
    </source>
</evidence>
<dbReference type="InterPro" id="IPR043146">
    <property type="entry name" value="Penicillin_amidase_N_B-knob"/>
</dbReference>
<evidence type="ECO:0000256" key="6">
    <source>
        <dbReference type="SAM" id="Phobius"/>
    </source>
</evidence>
<keyword evidence="5" id="KW-0479">Metal-binding</keyword>
<dbReference type="STRING" id="1549748.WH95_15815"/>
<comment type="cofactor">
    <cofactor evidence="5">
        <name>Ca(2+)</name>
        <dbReference type="ChEBI" id="CHEBI:29108"/>
    </cofactor>
    <text evidence="5">Binds 1 Ca(2+) ion per dimer.</text>
</comment>
<dbReference type="Proteomes" id="UP000034491">
    <property type="component" value="Unassembled WGS sequence"/>
</dbReference>
<comment type="caution">
    <text evidence="7">The sequence shown here is derived from an EMBL/GenBank/DDBJ whole genome shotgun (WGS) entry which is preliminary data.</text>
</comment>
<dbReference type="InterPro" id="IPR002692">
    <property type="entry name" value="S45"/>
</dbReference>
<dbReference type="Pfam" id="PF01804">
    <property type="entry name" value="Penicil_amidase"/>
    <property type="match status" value="1"/>
</dbReference>
<evidence type="ECO:0000256" key="3">
    <source>
        <dbReference type="ARBA" id="ARBA00023145"/>
    </source>
</evidence>
<dbReference type="PANTHER" id="PTHR34218:SF4">
    <property type="entry name" value="ACYL-HOMOSERINE LACTONE ACYLASE QUIP"/>
    <property type="match status" value="1"/>
</dbReference>
<dbReference type="GO" id="GO:0017000">
    <property type="term" value="P:antibiotic biosynthetic process"/>
    <property type="evidence" value="ECO:0007669"/>
    <property type="project" value="InterPro"/>
</dbReference>